<evidence type="ECO:0000313" key="1">
    <source>
        <dbReference type="EMBL" id="TDZ25533.1"/>
    </source>
</evidence>
<reference evidence="2" key="1">
    <citation type="journal article" date="2013" name="New Phytol.">
        <title>Comparative genomic and transcriptomic analyses reveal the hemibiotrophic stage shift of Colletotrichum fungi.</title>
        <authorList>
            <person name="Gan P."/>
            <person name="Ikeda K."/>
            <person name="Irieda H."/>
            <person name="Narusaka M."/>
            <person name="O'Connell R.J."/>
            <person name="Narusaka Y."/>
            <person name="Takano Y."/>
            <person name="Kubo Y."/>
            <person name="Shirasu K."/>
        </authorList>
    </citation>
    <scope>NUCLEOTIDE SEQUENCE [LARGE SCALE GENOMIC DNA]</scope>
    <source>
        <strain evidence="2">104-T / ATCC 96160 / CBS 514.97 / LARS 414 / MAFF 240422</strain>
    </source>
</reference>
<proteinExistence type="predicted"/>
<dbReference type="Proteomes" id="UP000014480">
    <property type="component" value="Unassembled WGS sequence"/>
</dbReference>
<keyword evidence="2" id="KW-1185">Reference proteome</keyword>
<organism evidence="1 2">
    <name type="scientific">Colletotrichum orbiculare (strain 104-T / ATCC 96160 / CBS 514.97 / LARS 414 / MAFF 240422)</name>
    <name type="common">Cucumber anthracnose fungus</name>
    <name type="synonym">Colletotrichum lagenarium</name>
    <dbReference type="NCBI Taxonomy" id="1213857"/>
    <lineage>
        <taxon>Eukaryota</taxon>
        <taxon>Fungi</taxon>
        <taxon>Dikarya</taxon>
        <taxon>Ascomycota</taxon>
        <taxon>Pezizomycotina</taxon>
        <taxon>Sordariomycetes</taxon>
        <taxon>Hypocreomycetidae</taxon>
        <taxon>Glomerellales</taxon>
        <taxon>Glomerellaceae</taxon>
        <taxon>Colletotrichum</taxon>
        <taxon>Colletotrichum orbiculare species complex</taxon>
    </lineage>
</organism>
<dbReference type="OrthoDB" id="4851239at2759"/>
<reference evidence="2" key="2">
    <citation type="journal article" date="2019" name="Mol. Plant Microbe Interact.">
        <title>Genome sequence resources for four phytopathogenic fungi from the Colletotrichum orbiculare species complex.</title>
        <authorList>
            <person name="Gan P."/>
            <person name="Tsushima A."/>
            <person name="Narusaka M."/>
            <person name="Narusaka Y."/>
            <person name="Takano Y."/>
            <person name="Kubo Y."/>
            <person name="Shirasu K."/>
        </authorList>
    </citation>
    <scope>GENOME REANNOTATION</scope>
    <source>
        <strain evidence="2">104-T / ATCC 96160 / CBS 514.97 / LARS 414 / MAFF 240422</strain>
    </source>
</reference>
<protein>
    <submittedName>
        <fullName evidence="1">Uncharacterized protein</fullName>
    </submittedName>
</protein>
<dbReference type="STRING" id="1213857.A0A484G5L3"/>
<gene>
    <name evidence="1" type="ORF">Cob_v001692</name>
</gene>
<dbReference type="EMBL" id="AMCV02000002">
    <property type="protein sequence ID" value="TDZ25533.1"/>
    <property type="molecule type" value="Genomic_DNA"/>
</dbReference>
<dbReference type="AlphaFoldDB" id="A0A484G5L3"/>
<sequence length="215" mass="24838">MEMYFTSPDTCPSAVVKESSKQTVKNFMDATDMAKPKADVRVLTNTQPELERIINEYIRAKMGRSEPRKKTIIIVTDGAWEGMNCEYDLDQCLMLTFQISWPESGYVKDPTDISKIRSITIQFIQFGANERADGRLERLHDDLKRWGFSDLIDAEHAMGDVYKMFQGSLCEEEDLSPRFTRFLPALPILNSKNWKRLRDASHYHTVAHFTTLGRM</sequence>
<name>A0A484G5L3_COLOR</name>
<accession>A0A484G5L3</accession>
<comment type="caution">
    <text evidence="1">The sequence shown here is derived from an EMBL/GenBank/DDBJ whole genome shotgun (WGS) entry which is preliminary data.</text>
</comment>
<evidence type="ECO:0000313" key="2">
    <source>
        <dbReference type="Proteomes" id="UP000014480"/>
    </source>
</evidence>